<gene>
    <name evidence="1" type="ORF">BG36_03610</name>
</gene>
<dbReference type="STRING" id="69279.BG36_03610"/>
<protein>
    <recommendedName>
        <fullName evidence="3">DUF3077 family protein</fullName>
    </recommendedName>
</protein>
<evidence type="ECO:0000313" key="2">
    <source>
        <dbReference type="Proteomes" id="UP000019849"/>
    </source>
</evidence>
<sequence length="86" mass="9351">MNTNDATRATAAALPEAPRTMLDGLDLLDRAIHLNQLVFMAGHNLDGRAHKSAIATGCDLINDILRDARSAFEELHEDQVAREASI</sequence>
<evidence type="ECO:0000313" key="1">
    <source>
        <dbReference type="EMBL" id="EXL08741.1"/>
    </source>
</evidence>
<accession>A0A011UR96</accession>
<organism evidence="1 2">
    <name type="scientific">Aquamicrobium defluvii</name>
    <dbReference type="NCBI Taxonomy" id="69279"/>
    <lineage>
        <taxon>Bacteria</taxon>
        <taxon>Pseudomonadati</taxon>
        <taxon>Pseudomonadota</taxon>
        <taxon>Alphaproteobacteria</taxon>
        <taxon>Hyphomicrobiales</taxon>
        <taxon>Phyllobacteriaceae</taxon>
        <taxon>Aquamicrobium</taxon>
    </lineage>
</organism>
<dbReference type="HOGENOM" id="CLU_2491049_0_0_5"/>
<dbReference type="AlphaFoldDB" id="A0A011UR96"/>
<evidence type="ECO:0008006" key="3">
    <source>
        <dbReference type="Google" id="ProtNLM"/>
    </source>
</evidence>
<name>A0A011UR96_9HYPH</name>
<dbReference type="RefSeq" id="WP_035026325.1">
    <property type="nucleotide sequence ID" value="NZ_KK073886.1"/>
</dbReference>
<reference evidence="1 2" key="1">
    <citation type="submission" date="2014-02" db="EMBL/GenBank/DDBJ databases">
        <title>Aquamicrobium defluvii Genome sequencing.</title>
        <authorList>
            <person name="Wang X."/>
        </authorList>
    </citation>
    <scope>NUCLEOTIDE SEQUENCE [LARGE SCALE GENOMIC DNA]</scope>
    <source>
        <strain evidence="1 2">W13Z1</strain>
    </source>
</reference>
<proteinExistence type="predicted"/>
<dbReference type="Proteomes" id="UP000019849">
    <property type="component" value="Unassembled WGS sequence"/>
</dbReference>
<comment type="caution">
    <text evidence="1">The sequence shown here is derived from an EMBL/GenBank/DDBJ whole genome shotgun (WGS) entry which is preliminary data.</text>
</comment>
<dbReference type="EMBL" id="JENY01000012">
    <property type="protein sequence ID" value="EXL08741.1"/>
    <property type="molecule type" value="Genomic_DNA"/>
</dbReference>